<dbReference type="Gene3D" id="2.130.10.10">
    <property type="entry name" value="YVTN repeat-like/Quinoprotein amine dehydrogenase"/>
    <property type="match status" value="2"/>
</dbReference>
<dbReference type="Proteomes" id="UP000323505">
    <property type="component" value="Unassembled WGS sequence"/>
</dbReference>
<feature type="compositionally biased region" description="Low complexity" evidence="5">
    <location>
        <begin position="247"/>
        <end position="256"/>
    </location>
</feature>
<reference evidence="6 7" key="1">
    <citation type="submission" date="2019-08" db="EMBL/GenBank/DDBJ databases">
        <title>Actinomadura sp. nov. CYP1-5 isolated from mountain soil.</title>
        <authorList>
            <person name="Songsumanus A."/>
            <person name="Kuncharoen N."/>
            <person name="Kudo T."/>
            <person name="Yuki M."/>
            <person name="Igarashi Y."/>
            <person name="Tanasupawat S."/>
        </authorList>
    </citation>
    <scope>NUCLEOTIDE SEQUENCE [LARGE SCALE GENOMIC DNA]</scope>
    <source>
        <strain evidence="6 7">CYP1-5</strain>
    </source>
</reference>
<dbReference type="Pfam" id="PF00400">
    <property type="entry name" value="WD40"/>
    <property type="match status" value="2"/>
</dbReference>
<dbReference type="AlphaFoldDB" id="A0A5D3F910"/>
<comment type="caution">
    <text evidence="6">The sequence shown here is derived from an EMBL/GenBank/DDBJ whole genome shotgun (WGS) entry which is preliminary data.</text>
</comment>
<dbReference type="InterPro" id="IPR015943">
    <property type="entry name" value="WD40/YVTN_repeat-like_dom_sf"/>
</dbReference>
<feature type="repeat" description="WD" evidence="3">
    <location>
        <begin position="631"/>
        <end position="655"/>
    </location>
</feature>
<evidence type="ECO:0008006" key="8">
    <source>
        <dbReference type="Google" id="ProtNLM"/>
    </source>
</evidence>
<dbReference type="RefSeq" id="WP_148766771.1">
    <property type="nucleotide sequence ID" value="NZ_VSRQ01000008.1"/>
</dbReference>
<evidence type="ECO:0000256" key="3">
    <source>
        <dbReference type="PROSITE-ProRule" id="PRU00221"/>
    </source>
</evidence>
<evidence type="ECO:0000256" key="4">
    <source>
        <dbReference type="SAM" id="Coils"/>
    </source>
</evidence>
<accession>A0A5D3F910</accession>
<feature type="coiled-coil region" evidence="4">
    <location>
        <begin position="96"/>
        <end position="177"/>
    </location>
</feature>
<dbReference type="PANTHER" id="PTHR19848">
    <property type="entry name" value="WD40 REPEAT PROTEIN"/>
    <property type="match status" value="1"/>
</dbReference>
<proteinExistence type="predicted"/>
<feature type="region of interest" description="Disordered" evidence="5">
    <location>
        <begin position="1"/>
        <end position="33"/>
    </location>
</feature>
<feature type="repeat" description="WD" evidence="3">
    <location>
        <begin position="354"/>
        <end position="388"/>
    </location>
</feature>
<dbReference type="InterPro" id="IPR001680">
    <property type="entry name" value="WD40_rpt"/>
</dbReference>
<dbReference type="PROSITE" id="PS50082">
    <property type="entry name" value="WD_REPEATS_2"/>
    <property type="match status" value="3"/>
</dbReference>
<keyword evidence="1 3" id="KW-0853">WD repeat</keyword>
<dbReference type="SUPFAM" id="SSF69322">
    <property type="entry name" value="Tricorn protease domain 2"/>
    <property type="match status" value="1"/>
</dbReference>
<protein>
    <recommendedName>
        <fullName evidence="8">WD40 repeat domain-containing protein</fullName>
    </recommendedName>
</protein>
<evidence type="ECO:0000256" key="2">
    <source>
        <dbReference type="ARBA" id="ARBA00022737"/>
    </source>
</evidence>
<dbReference type="PANTHER" id="PTHR19848:SF8">
    <property type="entry name" value="F-BOX AND WD REPEAT DOMAIN CONTAINING 7"/>
    <property type="match status" value="1"/>
</dbReference>
<keyword evidence="2" id="KW-0677">Repeat</keyword>
<keyword evidence="4" id="KW-0175">Coiled coil</keyword>
<evidence type="ECO:0000313" key="7">
    <source>
        <dbReference type="Proteomes" id="UP000323505"/>
    </source>
</evidence>
<evidence type="ECO:0000313" key="6">
    <source>
        <dbReference type="EMBL" id="TYK44562.1"/>
    </source>
</evidence>
<keyword evidence="7" id="KW-1185">Reference proteome</keyword>
<feature type="repeat" description="WD" evidence="3">
    <location>
        <begin position="405"/>
        <end position="438"/>
    </location>
</feature>
<name>A0A5D3F910_9ACTN</name>
<feature type="compositionally biased region" description="Low complexity" evidence="5">
    <location>
        <begin position="22"/>
        <end position="33"/>
    </location>
</feature>
<gene>
    <name evidence="6" type="ORF">FXF68_34450</name>
</gene>
<sequence>MGSDPPVEPPGRDESESESDGGAEAGARQDVGAARDAYAAGRDLYITVGQPSAASPGGPLDRVIASELLAFARLARVSQDEAHAAQHLLMRYMALASDLKRHLDEVTGERDRLLERLRERTGAGDDSVTSQLQEQLAQTQQEVLRANQRHWRTESELGEVRAQKQAAEQLADQALARLTALGRGIRSVEAEPCLDEQEHALRNLARAGRRHRQRFDELKQSLDQPAALTHSEQGEVHEAGQPPAFPDDPSTSDDSSGGSALHFYSAATSPLVQNDEEAPSSPEPDAHRWHPRLMKVVGILAALAVAAVLPVLQAVPSRKLQPPIKKGSPTGRQSTLRLNARLLGSLPTDPGVNLSALAFSPDSTTVAVGTDDNRTRLWSIADWRPVKAPLVHDEPGSGTGSLIGVTAIAFHRNDTIATGTHEGFVRVWNARNHARISQFRIGPSDIEPSIDDLAFTSDGKTLIISNNYPALHFRDPVSGRQRRPPIIEGPGDRDLHKLVLRPTDLTTVLRARVDDMQLRNVNAYGKAGQSLTGCHDDPHFTPDGKTFTCQSVRADGENLVLIWNLANLGARTTIALGSTDPPDYITAISPDGKTLAVANDGIGIQIWDVTTQRHRGTIDPGFTSNGIASLLQFSPDGNTLAVGETPQTIKFWRLN</sequence>
<evidence type="ECO:0000256" key="1">
    <source>
        <dbReference type="ARBA" id="ARBA00022574"/>
    </source>
</evidence>
<organism evidence="6 7">
    <name type="scientific">Actinomadura decatromicini</name>
    <dbReference type="NCBI Taxonomy" id="2604572"/>
    <lineage>
        <taxon>Bacteria</taxon>
        <taxon>Bacillati</taxon>
        <taxon>Actinomycetota</taxon>
        <taxon>Actinomycetes</taxon>
        <taxon>Streptosporangiales</taxon>
        <taxon>Thermomonosporaceae</taxon>
        <taxon>Actinomadura</taxon>
    </lineage>
</organism>
<dbReference type="SMART" id="SM00320">
    <property type="entry name" value="WD40"/>
    <property type="match status" value="4"/>
</dbReference>
<evidence type="ECO:0000256" key="5">
    <source>
        <dbReference type="SAM" id="MobiDB-lite"/>
    </source>
</evidence>
<feature type="region of interest" description="Disordered" evidence="5">
    <location>
        <begin position="230"/>
        <end position="261"/>
    </location>
</feature>
<dbReference type="EMBL" id="VSRQ01000008">
    <property type="protein sequence ID" value="TYK44562.1"/>
    <property type="molecule type" value="Genomic_DNA"/>
</dbReference>